<dbReference type="InterPro" id="IPR036527">
    <property type="entry name" value="SCP2_sterol-bd_dom_sf"/>
</dbReference>
<dbReference type="PANTHER" id="PTHR43223:SF1">
    <property type="entry name" value="ALKYL_ARYL-SULFATASE BDS1"/>
    <property type="match status" value="1"/>
</dbReference>
<dbReference type="Pfam" id="PF14864">
    <property type="entry name" value="Alkyl_sulf_C"/>
    <property type="match status" value="1"/>
</dbReference>
<comment type="caution">
    <text evidence="7">The sequence shown here is derived from an EMBL/GenBank/DDBJ whole genome shotgun (WGS) entry which is preliminary data.</text>
</comment>
<feature type="domain" description="Metallo-beta-lactamase" evidence="6">
    <location>
        <begin position="132"/>
        <end position="352"/>
    </location>
</feature>
<comment type="similarity">
    <text evidence="4">Belongs to the metallo-beta-lactamase superfamily. Type III sulfatase family.</text>
</comment>
<gene>
    <name evidence="7" type="ORF">DXX92_08270</name>
</gene>
<dbReference type="InterPro" id="IPR052195">
    <property type="entry name" value="Bact_Alkyl/Aryl-Sulfatase"/>
</dbReference>
<dbReference type="CDD" id="cd07710">
    <property type="entry name" value="arylsulfatase_Sdsa1-like_MBL-fold"/>
    <property type="match status" value="1"/>
</dbReference>
<dbReference type="InterPro" id="IPR001279">
    <property type="entry name" value="Metallo-B-lactamas"/>
</dbReference>
<dbReference type="GO" id="GO:0046983">
    <property type="term" value="F:protein dimerization activity"/>
    <property type="evidence" value="ECO:0007669"/>
    <property type="project" value="InterPro"/>
</dbReference>
<evidence type="ECO:0000256" key="1">
    <source>
        <dbReference type="ARBA" id="ARBA00022723"/>
    </source>
</evidence>
<dbReference type="SUPFAM" id="SSF55718">
    <property type="entry name" value="SCP-like"/>
    <property type="match status" value="1"/>
</dbReference>
<dbReference type="FunFam" id="3.60.15.30:FF:000001">
    <property type="entry name" value="Alkyl/aryl-sulfatase BDS1"/>
    <property type="match status" value="1"/>
</dbReference>
<evidence type="ECO:0000256" key="3">
    <source>
        <dbReference type="ARBA" id="ARBA00022833"/>
    </source>
</evidence>
<dbReference type="InterPro" id="IPR029229">
    <property type="entry name" value="Alkyl_sulf_C"/>
</dbReference>
<dbReference type="InterPro" id="IPR029228">
    <property type="entry name" value="Alkyl_sulf_dimr"/>
</dbReference>
<dbReference type="Proteomes" id="UP000256999">
    <property type="component" value="Unassembled WGS sequence"/>
</dbReference>
<keyword evidence="5" id="KW-0732">Signal</keyword>
<dbReference type="GO" id="GO:0046872">
    <property type="term" value="F:metal ion binding"/>
    <property type="evidence" value="ECO:0007669"/>
    <property type="project" value="UniProtKB-KW"/>
</dbReference>
<evidence type="ECO:0000313" key="8">
    <source>
        <dbReference type="Proteomes" id="UP000256999"/>
    </source>
</evidence>
<dbReference type="SMART" id="SM00849">
    <property type="entry name" value="Lactamase_B"/>
    <property type="match status" value="1"/>
</dbReference>
<feature type="chain" id="PRO_5017584727" evidence="5">
    <location>
        <begin position="27"/>
        <end position="661"/>
    </location>
</feature>
<dbReference type="AlphaFoldDB" id="A0A3E0UK44"/>
<dbReference type="InterPro" id="IPR038536">
    <property type="entry name" value="Alkyl/aryl-sulf_dimr_sf"/>
</dbReference>
<protein>
    <submittedName>
        <fullName evidence="7">MBL fold metallo-hydrolase</fullName>
    </submittedName>
</protein>
<proteinExistence type="inferred from homology"/>
<organism evidence="7 8">
    <name type="scientific">Thalassotalea euphylliae</name>
    <dbReference type="NCBI Taxonomy" id="1655234"/>
    <lineage>
        <taxon>Bacteria</taxon>
        <taxon>Pseudomonadati</taxon>
        <taxon>Pseudomonadota</taxon>
        <taxon>Gammaproteobacteria</taxon>
        <taxon>Alteromonadales</taxon>
        <taxon>Colwelliaceae</taxon>
        <taxon>Thalassotalea</taxon>
    </lineage>
</organism>
<evidence type="ECO:0000256" key="2">
    <source>
        <dbReference type="ARBA" id="ARBA00022801"/>
    </source>
</evidence>
<reference evidence="7 8" key="1">
    <citation type="submission" date="2018-08" db="EMBL/GenBank/DDBJ databases">
        <title>Thalassotalea euphylliae genome.</title>
        <authorList>
            <person name="Summers S."/>
            <person name="Rice S.A."/>
            <person name="Freckelton M.L."/>
            <person name="Nedved B.T."/>
            <person name="Hadfield M.G."/>
        </authorList>
    </citation>
    <scope>NUCLEOTIDE SEQUENCE [LARGE SCALE GENOMIC DNA]</scope>
    <source>
        <strain evidence="7 8">H2</strain>
    </source>
</reference>
<keyword evidence="2 7" id="KW-0378">Hydrolase</keyword>
<keyword evidence="3" id="KW-0862">Zinc</keyword>
<dbReference type="InterPro" id="IPR036866">
    <property type="entry name" value="RibonucZ/Hydroxyglut_hydro"/>
</dbReference>
<dbReference type="EMBL" id="QUOV01000001">
    <property type="protein sequence ID" value="REL37358.1"/>
    <property type="molecule type" value="Genomic_DNA"/>
</dbReference>
<dbReference type="Gene3D" id="3.60.15.30">
    <property type="entry name" value="Metallo-beta-lactamase domain"/>
    <property type="match status" value="1"/>
</dbReference>
<dbReference type="Pfam" id="PF14863">
    <property type="entry name" value="Alkyl_sulf_dimr"/>
    <property type="match status" value="1"/>
</dbReference>
<dbReference type="GO" id="GO:0018741">
    <property type="term" value="F:linear primary-alkylsulfatase activity"/>
    <property type="evidence" value="ECO:0007669"/>
    <property type="project" value="InterPro"/>
</dbReference>
<dbReference type="SUPFAM" id="SSF56281">
    <property type="entry name" value="Metallo-hydrolase/oxidoreductase"/>
    <property type="match status" value="1"/>
</dbReference>
<evidence type="ECO:0000256" key="4">
    <source>
        <dbReference type="ARBA" id="ARBA00033751"/>
    </source>
</evidence>
<dbReference type="Pfam" id="PF00753">
    <property type="entry name" value="Lactamase_B"/>
    <property type="match status" value="1"/>
</dbReference>
<dbReference type="PANTHER" id="PTHR43223">
    <property type="entry name" value="ALKYL/ARYL-SULFATASE"/>
    <property type="match status" value="1"/>
</dbReference>
<evidence type="ECO:0000256" key="5">
    <source>
        <dbReference type="SAM" id="SignalP"/>
    </source>
</evidence>
<keyword evidence="1" id="KW-0479">Metal-binding</keyword>
<name>A0A3E0UK44_9GAMM</name>
<accession>A0A3E0UK44</accession>
<dbReference type="GO" id="GO:0018909">
    <property type="term" value="P:dodecyl sulfate metabolic process"/>
    <property type="evidence" value="ECO:0007669"/>
    <property type="project" value="InterPro"/>
</dbReference>
<evidence type="ECO:0000259" key="6">
    <source>
        <dbReference type="SMART" id="SM00849"/>
    </source>
</evidence>
<feature type="signal peptide" evidence="5">
    <location>
        <begin position="1"/>
        <end position="26"/>
    </location>
</feature>
<dbReference type="InterPro" id="IPR044097">
    <property type="entry name" value="Bds1/SdsA1_MBL-fold"/>
</dbReference>
<dbReference type="Gene3D" id="3.30.1050.10">
    <property type="entry name" value="SCP2 sterol-binding domain"/>
    <property type="match status" value="1"/>
</dbReference>
<evidence type="ECO:0000313" key="7">
    <source>
        <dbReference type="EMBL" id="REL37358.1"/>
    </source>
</evidence>
<sequence length="661" mass="73339">MPLMRKRLFPVTFFPITLLLASLASGCDSSGSGEQAASSYTQKHNEAVLESLPFDDVTDFQQAERGLIARDPQLMIKSDSGEVLWQTSDYDFVHGEAPDSVNPSLWRQAKLNGMHGLYKVTEGIYQIRGYDIANMSLIQGHTGWIIVDPLTAFESAQAAMAMAQKHLGEIKVTGLIVTHSHIDHFGGALAIINPEQEPNIPVIAPKHFMAEATSENILAGVTMARRAGYMYGRNLAKSATGKVDSGLGKGSVFGRMGVVPPNQLIDQTGQTLTIDGVEFQFQYTPNSEAPAELTFYLPQHKAFAGAELVSRHMHNLYTLRGAKVRDALSWSNHIEDARRLFGHAEVYFGSHHWPIWGSEAIDQFLRGQRDIYKYIHDQTLRLSYKGYTPSEIAEELALPPSLAQSFSNRGYYGTVNHNAKAVYQAYYGWYDGNPANLNPLPPKASAQKYIAAMGGEDSVLTLGKQAIENGEYRWAAELLNHLVFASGNRDAKSLLAEAYRQLAYQAESAPWRDSYLSAAQELTQGKSTNVISLSMMRDLLEHAPVPRFFDAMAATLNAEDARGEVLSFVFELTDRNEKHVLWLENSVLHHRPYDEQEMLEFEVNAQISISHSLFMDIVLGEASLLDLAGSDELSIEGSTIDLVSFLAMLDKQKEPFNIVEP</sequence>
<dbReference type="PROSITE" id="PS51257">
    <property type="entry name" value="PROKAR_LIPOPROTEIN"/>
    <property type="match status" value="1"/>
</dbReference>
<dbReference type="Gene3D" id="1.25.40.880">
    <property type="entry name" value="Alkyl sulfatase, dimerisation domain"/>
    <property type="match status" value="1"/>
</dbReference>
<dbReference type="OrthoDB" id="9815874at2"/>